<gene>
    <name evidence="1" type="ORF">L6164_027658</name>
</gene>
<sequence length="79" mass="9071">MWYVLFKNIRHKVLFQEGLVFLSACFANSLQSSYPLPSRSTHSEANNEKVQGERSEACLNKFPFFAQAFDFVISYSIKG</sequence>
<name>A0ACB9LVD2_BAUVA</name>
<organism evidence="1 2">
    <name type="scientific">Bauhinia variegata</name>
    <name type="common">Purple orchid tree</name>
    <name type="synonym">Phanera variegata</name>
    <dbReference type="NCBI Taxonomy" id="167791"/>
    <lineage>
        <taxon>Eukaryota</taxon>
        <taxon>Viridiplantae</taxon>
        <taxon>Streptophyta</taxon>
        <taxon>Embryophyta</taxon>
        <taxon>Tracheophyta</taxon>
        <taxon>Spermatophyta</taxon>
        <taxon>Magnoliopsida</taxon>
        <taxon>eudicotyledons</taxon>
        <taxon>Gunneridae</taxon>
        <taxon>Pentapetalae</taxon>
        <taxon>rosids</taxon>
        <taxon>fabids</taxon>
        <taxon>Fabales</taxon>
        <taxon>Fabaceae</taxon>
        <taxon>Cercidoideae</taxon>
        <taxon>Cercideae</taxon>
        <taxon>Bauhiniinae</taxon>
        <taxon>Bauhinia</taxon>
    </lineage>
</organism>
<dbReference type="Proteomes" id="UP000828941">
    <property type="component" value="Chromosome 11"/>
</dbReference>
<protein>
    <submittedName>
        <fullName evidence="1">Uncharacterized protein</fullName>
    </submittedName>
</protein>
<proteinExistence type="predicted"/>
<keyword evidence="2" id="KW-1185">Reference proteome</keyword>
<reference evidence="1 2" key="1">
    <citation type="journal article" date="2022" name="DNA Res.">
        <title>Chromosomal-level genome assembly of the orchid tree Bauhinia variegata (Leguminosae; Cercidoideae) supports the allotetraploid origin hypothesis of Bauhinia.</title>
        <authorList>
            <person name="Zhong Y."/>
            <person name="Chen Y."/>
            <person name="Zheng D."/>
            <person name="Pang J."/>
            <person name="Liu Y."/>
            <person name="Luo S."/>
            <person name="Meng S."/>
            <person name="Qian L."/>
            <person name="Wei D."/>
            <person name="Dai S."/>
            <person name="Zhou R."/>
        </authorList>
    </citation>
    <scope>NUCLEOTIDE SEQUENCE [LARGE SCALE GENOMIC DNA]</scope>
    <source>
        <strain evidence="1">BV-YZ2020</strain>
    </source>
</reference>
<evidence type="ECO:0000313" key="1">
    <source>
        <dbReference type="EMBL" id="KAI4314783.1"/>
    </source>
</evidence>
<evidence type="ECO:0000313" key="2">
    <source>
        <dbReference type="Proteomes" id="UP000828941"/>
    </source>
</evidence>
<comment type="caution">
    <text evidence="1">The sequence shown here is derived from an EMBL/GenBank/DDBJ whole genome shotgun (WGS) entry which is preliminary data.</text>
</comment>
<accession>A0ACB9LVD2</accession>
<dbReference type="EMBL" id="CM039436">
    <property type="protein sequence ID" value="KAI4314783.1"/>
    <property type="molecule type" value="Genomic_DNA"/>
</dbReference>